<evidence type="ECO:0000256" key="1">
    <source>
        <dbReference type="ARBA" id="ARBA00001946"/>
    </source>
</evidence>
<dbReference type="EMBL" id="BOML01000052">
    <property type="protein sequence ID" value="GIE05236.1"/>
    <property type="molecule type" value="Genomic_DNA"/>
</dbReference>
<keyword evidence="2" id="KW-0378">Hydrolase</keyword>
<evidence type="ECO:0000313" key="5">
    <source>
        <dbReference type="EMBL" id="GIE05236.1"/>
    </source>
</evidence>
<dbReference type="SUPFAM" id="SSF55811">
    <property type="entry name" value="Nudix"/>
    <property type="match status" value="1"/>
</dbReference>
<reference evidence="5 6" key="1">
    <citation type="submission" date="2021-01" db="EMBL/GenBank/DDBJ databases">
        <title>Whole genome shotgun sequence of Actinoplanes durhamensis NBRC 14914.</title>
        <authorList>
            <person name="Komaki H."/>
            <person name="Tamura T."/>
        </authorList>
    </citation>
    <scope>NUCLEOTIDE SEQUENCE [LARGE SCALE GENOMIC DNA]</scope>
    <source>
        <strain evidence="5 6">NBRC 14914</strain>
    </source>
</reference>
<evidence type="ECO:0000256" key="3">
    <source>
        <dbReference type="ARBA" id="ARBA00022842"/>
    </source>
</evidence>
<comment type="cofactor">
    <cofactor evidence="1">
        <name>Mg(2+)</name>
        <dbReference type="ChEBI" id="CHEBI:18420"/>
    </cofactor>
</comment>
<comment type="caution">
    <text evidence="5">The sequence shown here is derived from an EMBL/GenBank/DDBJ whole genome shotgun (WGS) entry which is preliminary data.</text>
</comment>
<dbReference type="RefSeq" id="WP_203732708.1">
    <property type="nucleotide sequence ID" value="NZ_BAAATX010000019.1"/>
</dbReference>
<evidence type="ECO:0000259" key="4">
    <source>
        <dbReference type="PROSITE" id="PS51462"/>
    </source>
</evidence>
<organism evidence="5 6">
    <name type="scientific">Paractinoplanes durhamensis</name>
    <dbReference type="NCBI Taxonomy" id="113563"/>
    <lineage>
        <taxon>Bacteria</taxon>
        <taxon>Bacillati</taxon>
        <taxon>Actinomycetota</taxon>
        <taxon>Actinomycetes</taxon>
        <taxon>Micromonosporales</taxon>
        <taxon>Micromonosporaceae</taxon>
        <taxon>Paractinoplanes</taxon>
    </lineage>
</organism>
<sequence length="168" mass="18712">MSGTGCYRRRSARVILLDSSQRVLLLKFFFDSADIQQGHGWVTPGGGVTENEPLPDAAARELHEEIGLRVRPDALGRPIAYTTGYADLGWANGRFRDDFFLHRVSAHHVDTAGMEALERSHHAGHRWWSLDELTGTSDIVYPFGLAPLLQQVVTAGIPPQPVQLPWHH</sequence>
<dbReference type="InterPro" id="IPR015797">
    <property type="entry name" value="NUDIX_hydrolase-like_dom_sf"/>
</dbReference>
<feature type="domain" description="Nudix hydrolase" evidence="4">
    <location>
        <begin position="7"/>
        <end position="151"/>
    </location>
</feature>
<keyword evidence="6" id="KW-1185">Reference proteome</keyword>
<dbReference type="PROSITE" id="PS51462">
    <property type="entry name" value="NUDIX"/>
    <property type="match status" value="1"/>
</dbReference>
<dbReference type="InterPro" id="IPR000086">
    <property type="entry name" value="NUDIX_hydrolase_dom"/>
</dbReference>
<dbReference type="Pfam" id="PF00293">
    <property type="entry name" value="NUDIX"/>
    <property type="match status" value="1"/>
</dbReference>
<evidence type="ECO:0000256" key="2">
    <source>
        <dbReference type="ARBA" id="ARBA00022801"/>
    </source>
</evidence>
<dbReference type="CDD" id="cd04685">
    <property type="entry name" value="NUDIX_Hydrolase"/>
    <property type="match status" value="1"/>
</dbReference>
<dbReference type="Gene3D" id="3.90.79.10">
    <property type="entry name" value="Nucleoside Triphosphate Pyrophosphohydrolase"/>
    <property type="match status" value="1"/>
</dbReference>
<protein>
    <recommendedName>
        <fullName evidence="4">Nudix hydrolase domain-containing protein</fullName>
    </recommendedName>
</protein>
<accession>A0ABQ3Z617</accession>
<evidence type="ECO:0000313" key="6">
    <source>
        <dbReference type="Proteomes" id="UP000637628"/>
    </source>
</evidence>
<proteinExistence type="predicted"/>
<name>A0ABQ3Z617_9ACTN</name>
<dbReference type="PANTHER" id="PTHR43046">
    <property type="entry name" value="GDP-MANNOSE MANNOSYL HYDROLASE"/>
    <property type="match status" value="1"/>
</dbReference>
<dbReference type="PROSITE" id="PS00893">
    <property type="entry name" value="NUDIX_BOX"/>
    <property type="match status" value="1"/>
</dbReference>
<dbReference type="PANTHER" id="PTHR43046:SF12">
    <property type="entry name" value="GDP-MANNOSE MANNOSYL HYDROLASE"/>
    <property type="match status" value="1"/>
</dbReference>
<gene>
    <name evidence="5" type="ORF">Adu01nite_65860</name>
</gene>
<dbReference type="InterPro" id="IPR020084">
    <property type="entry name" value="NUDIX_hydrolase_CS"/>
</dbReference>
<keyword evidence="3" id="KW-0460">Magnesium</keyword>
<dbReference type="Proteomes" id="UP000637628">
    <property type="component" value="Unassembled WGS sequence"/>
</dbReference>